<dbReference type="InterPro" id="IPR002048">
    <property type="entry name" value="EF_hand_dom"/>
</dbReference>
<accession>A0A7S3JSG7</accession>
<proteinExistence type="predicted"/>
<evidence type="ECO:0000313" key="3">
    <source>
        <dbReference type="EMBL" id="CAE0361225.1"/>
    </source>
</evidence>
<feature type="domain" description="EF-hand" evidence="2">
    <location>
        <begin position="674"/>
        <end position="709"/>
    </location>
</feature>
<feature type="compositionally biased region" description="Acidic residues" evidence="1">
    <location>
        <begin position="1185"/>
        <end position="1202"/>
    </location>
</feature>
<sequence length="1268" mass="143152">MDEENGELTIADARRLREEAWRQAKLERERMQQLLADRYGSLVESAEAIVSLATAAQEVADFVAALPGRTDFLVDAQAFDDNEIRHIDEEAKCSDPISASAGVARLGPRIWRALDSEKIGEACALYWQCSTLCTALGPGERALLGPYARQFETRVAEKAHALLYTDDKNTNTFAQALVARALLKGYNDGLNLFFTAREQLVASCKNPRQATRLVKLTIIQTAELFFGTSAHDDTMLIKEAKAMVVNHCAISSQQIQLITYEPEEVIQIATSWIRNATAALRTLAEKSTSTAATAADPAELIRLVQELRAECDDDKEQWQRACDLIFLRSVVVPSSSEQRQALGLKAKTGKQRLLRLEKELFGSQRSDADAALHAHLLRASSTSLNNTQEDEDWCDLWRSVLAPAAVRLVEQRVCKGLDAARTQLAHLLDATENAFDRALTPIELGLEWYKNLAAQENIKEIPQISAEWRRHALVVSGTSDEINWISERIASWLEQRLAALALDAASLAYTLLRSSNNDHEEKIRARDVILEFTKPRFCETLALIATDIRARAAKLAHRCDQYLSREDQHCESYIEQVESTFSRTMNYEMSQSEQARHRFMARTNLPNSDFEQQVKNAKNALSGILILARLAYLTYHTPNCVAIFLTAGESQIFAASTDQDSSLPESFRDARAVVDLSQLRSAFEIADLDGDGLVSPKDCAESVAAVCVGAVAEKARRGPLRFLSGGEEEAYLDEFYTLNLDELALLSVRALDHEIPAHELFAAAFKSALEDCLQHWARIISASVIQRLFTDDLIMYAASWQQDDLPSTLRTFVKQKLNYDIDAAFTNPKSILPHDIFQQIEDDDLRQVAMDLQQFFKTSITPKISEKYQRSIRGIRGRDLSRDSAELKTRMNTMRWRDRVIEVELDDGTASAETVQLPCEPVYATLICIWILHEQLEIATCTSDWLITNTRDQTDAPIFSSMVHQDSPLYWTEESSAPHIDFFLEQKLLPPPYVDFEESVHDFARRELLKQAIPLLARAYEEALDAVSDSELVPLALAVDAYFLRFGLRRAAFRERQIAALRADRKKDIAIKKDQAITHDKAVEKRRGIFASVFGSREKKKYEETNAEFLQYLTSTTSRLFRTIKNRIDPIDLELYGPFIKADAQRFYARSEKVFNFLFGGVDPISQLKHSKANTNGNLSYRPEDDLDDRDDPFFSDDDQMPPDDFHERPPFEYYNKSHSFFPIKPISVPSSIEQRYQEAIQLAQTAAALAQEQGENGQDISEEVASK</sequence>
<dbReference type="AlphaFoldDB" id="A0A7S3JSG7"/>
<organism evidence="3">
    <name type="scientific">Aureoumbra lagunensis</name>
    <dbReference type="NCBI Taxonomy" id="44058"/>
    <lineage>
        <taxon>Eukaryota</taxon>
        <taxon>Sar</taxon>
        <taxon>Stramenopiles</taxon>
        <taxon>Ochrophyta</taxon>
        <taxon>Pelagophyceae</taxon>
        <taxon>Pelagomonadales</taxon>
        <taxon>Aureoumbra</taxon>
    </lineage>
</organism>
<dbReference type="PROSITE" id="PS50222">
    <property type="entry name" value="EF_HAND_2"/>
    <property type="match status" value="1"/>
</dbReference>
<evidence type="ECO:0000256" key="1">
    <source>
        <dbReference type="SAM" id="MobiDB-lite"/>
    </source>
</evidence>
<dbReference type="EMBL" id="HBIJ01002843">
    <property type="protein sequence ID" value="CAE0361225.1"/>
    <property type="molecule type" value="Transcribed_RNA"/>
</dbReference>
<gene>
    <name evidence="3" type="ORF">ALAG00032_LOCUS1958</name>
</gene>
<protein>
    <recommendedName>
        <fullName evidence="2">EF-hand domain-containing protein</fullName>
    </recommendedName>
</protein>
<name>A0A7S3JSG7_9STRA</name>
<feature type="region of interest" description="Disordered" evidence="1">
    <location>
        <begin position="1170"/>
        <end position="1210"/>
    </location>
</feature>
<reference evidence="3" key="1">
    <citation type="submission" date="2021-01" db="EMBL/GenBank/DDBJ databases">
        <authorList>
            <person name="Corre E."/>
            <person name="Pelletier E."/>
            <person name="Niang G."/>
            <person name="Scheremetjew M."/>
            <person name="Finn R."/>
            <person name="Kale V."/>
            <person name="Holt S."/>
            <person name="Cochrane G."/>
            <person name="Meng A."/>
            <person name="Brown T."/>
            <person name="Cohen L."/>
        </authorList>
    </citation>
    <scope>NUCLEOTIDE SEQUENCE</scope>
    <source>
        <strain evidence="3">CCMP1510</strain>
    </source>
</reference>
<evidence type="ECO:0000259" key="2">
    <source>
        <dbReference type="PROSITE" id="PS50222"/>
    </source>
</evidence>
<dbReference type="GO" id="GO:0005509">
    <property type="term" value="F:calcium ion binding"/>
    <property type="evidence" value="ECO:0007669"/>
    <property type="project" value="InterPro"/>
</dbReference>